<evidence type="ECO:0000313" key="11">
    <source>
        <dbReference type="Proteomes" id="UP001165063"/>
    </source>
</evidence>
<dbReference type="EMBL" id="BSXU01006426">
    <property type="protein sequence ID" value="GMG55872.1"/>
    <property type="molecule type" value="Genomic_DNA"/>
</dbReference>
<organism evidence="10 11">
    <name type="scientific">Ambrosiozyma monospora</name>
    <name type="common">Yeast</name>
    <name type="synonym">Endomycopsis monosporus</name>
    <dbReference type="NCBI Taxonomy" id="43982"/>
    <lineage>
        <taxon>Eukaryota</taxon>
        <taxon>Fungi</taxon>
        <taxon>Dikarya</taxon>
        <taxon>Ascomycota</taxon>
        <taxon>Saccharomycotina</taxon>
        <taxon>Pichiomycetes</taxon>
        <taxon>Pichiales</taxon>
        <taxon>Pichiaceae</taxon>
        <taxon>Ambrosiozyma</taxon>
    </lineage>
</organism>
<feature type="domain" description="Prenylcysteine lyase" evidence="9">
    <location>
        <begin position="210"/>
        <end position="492"/>
    </location>
</feature>
<comment type="similarity">
    <text evidence="2">Belongs to the prenylcysteine oxidase family.</text>
</comment>
<dbReference type="GO" id="GO:0001735">
    <property type="term" value="F:prenylcysteine oxidase activity"/>
    <property type="evidence" value="ECO:0007669"/>
    <property type="project" value="InterPro"/>
</dbReference>
<keyword evidence="3" id="KW-0285">Flavoprotein</keyword>
<comment type="cofactor">
    <cofactor evidence="1">
        <name>FAD</name>
        <dbReference type="ChEBI" id="CHEBI:57692"/>
    </cofactor>
</comment>
<evidence type="ECO:0000256" key="3">
    <source>
        <dbReference type="ARBA" id="ARBA00022630"/>
    </source>
</evidence>
<evidence type="ECO:0000256" key="7">
    <source>
        <dbReference type="ARBA" id="ARBA00023180"/>
    </source>
</evidence>
<feature type="chain" id="PRO_5040811419" evidence="8">
    <location>
        <begin position="19"/>
        <end position="504"/>
    </location>
</feature>
<dbReference type="AlphaFoldDB" id="A0A9W6Z7G7"/>
<keyword evidence="6" id="KW-0560">Oxidoreductase</keyword>
<dbReference type="PANTHER" id="PTHR15944">
    <property type="entry name" value="FARNESYLCYSTEINE LYASE"/>
    <property type="match status" value="1"/>
</dbReference>
<dbReference type="InterPro" id="IPR017046">
    <property type="entry name" value="Prenylcysteine_Oxase1"/>
</dbReference>
<evidence type="ECO:0000256" key="5">
    <source>
        <dbReference type="ARBA" id="ARBA00022827"/>
    </source>
</evidence>
<evidence type="ECO:0000313" key="10">
    <source>
        <dbReference type="EMBL" id="GMG55872.1"/>
    </source>
</evidence>
<name>A0A9W6Z7G7_AMBMO</name>
<keyword evidence="5" id="KW-0274">FAD</keyword>
<dbReference type="Pfam" id="PF13450">
    <property type="entry name" value="NAD_binding_8"/>
    <property type="match status" value="1"/>
</dbReference>
<dbReference type="GO" id="GO:0030328">
    <property type="term" value="P:prenylcysteine catabolic process"/>
    <property type="evidence" value="ECO:0007669"/>
    <property type="project" value="InterPro"/>
</dbReference>
<protein>
    <submittedName>
        <fullName evidence="10">Unnamed protein product</fullName>
    </submittedName>
</protein>
<accession>A0A9W6Z7G7</accession>
<proteinExistence type="inferred from homology"/>
<keyword evidence="11" id="KW-1185">Reference proteome</keyword>
<reference evidence="10" key="1">
    <citation type="submission" date="2023-04" db="EMBL/GenBank/DDBJ databases">
        <title>Ambrosiozyma monospora NBRC 1965.</title>
        <authorList>
            <person name="Ichikawa N."/>
            <person name="Sato H."/>
            <person name="Tonouchi N."/>
        </authorList>
    </citation>
    <scope>NUCLEOTIDE SEQUENCE</scope>
    <source>
        <strain evidence="10">NBRC 1965</strain>
    </source>
</reference>
<keyword evidence="4 8" id="KW-0732">Signal</keyword>
<keyword evidence="7" id="KW-0325">Glycoprotein</keyword>
<dbReference type="Gene3D" id="3.50.50.60">
    <property type="entry name" value="FAD/NAD(P)-binding domain"/>
    <property type="match status" value="1"/>
</dbReference>
<dbReference type="Pfam" id="PF07156">
    <property type="entry name" value="Prenylcys_lyase"/>
    <property type="match status" value="1"/>
</dbReference>
<dbReference type="InterPro" id="IPR010795">
    <property type="entry name" value="Prenylcys_lyase"/>
</dbReference>
<evidence type="ECO:0000256" key="8">
    <source>
        <dbReference type="SAM" id="SignalP"/>
    </source>
</evidence>
<gene>
    <name evidence="10" type="ORF">Amon01_000794100</name>
</gene>
<evidence type="ECO:0000256" key="4">
    <source>
        <dbReference type="ARBA" id="ARBA00022729"/>
    </source>
</evidence>
<dbReference type="InterPro" id="IPR036188">
    <property type="entry name" value="FAD/NAD-bd_sf"/>
</dbReference>
<dbReference type="SUPFAM" id="SSF51905">
    <property type="entry name" value="FAD/NAD(P)-binding domain"/>
    <property type="match status" value="1"/>
</dbReference>
<evidence type="ECO:0000256" key="6">
    <source>
        <dbReference type="ARBA" id="ARBA00023002"/>
    </source>
</evidence>
<dbReference type="Proteomes" id="UP001165063">
    <property type="component" value="Unassembled WGS sequence"/>
</dbReference>
<dbReference type="PANTHER" id="PTHR15944:SF0">
    <property type="entry name" value="PRENYLCYSTEINE LYASE DOMAIN-CONTAINING PROTEIN"/>
    <property type="match status" value="1"/>
</dbReference>
<sequence length="504" mass="55996">MKQTILTLSLLLIGAIFSQEVVSQLHEQKDTTSATTTATVIEQEQPASSVKENEPEPDIYEQHVQQDVLQAIAHIPQDQSSQKQKQKQKQKNIAIVGAGAGGSSAAYHLKKFAGDNVNITIFEQNDHVGGRSTTLELDGRSIELGASIFVKDNTILFQALDEFNLSTTADHDDKDGHGDINDDDDDGGLGIWNGTGFEYIAFKKCKIPYAGMIKFLFHFGARGVFKTEKIRRNAVKDLRMFYDDEVNFPFEDVQFSELLLSHVNETGGELLDSVPVSSQYKSFIQAALRGTYAQTLDQIHGLGTLVGLSTSGASSVYGGNFRVFEKWIEFADADLKLSTSVKSISKLNDGKYDVTYKTGSAGTESKDEFDYVVIAAPLSQANITINNVTVAKEYYETEYVPLWVTVFKSKNRLSDSAYFNNKETPQTVLASGSNSPFNSIFEVYYNETTSEYIYKVHSLSPLEPGFIYGVFGETSYKFEQKWLAYPYLKPTDGKLIKFQLEVGS</sequence>
<comment type="caution">
    <text evidence="10">The sequence shown here is derived from an EMBL/GenBank/DDBJ whole genome shotgun (WGS) entry which is preliminary data.</text>
</comment>
<dbReference type="GO" id="GO:0030327">
    <property type="term" value="P:prenylated protein catabolic process"/>
    <property type="evidence" value="ECO:0007669"/>
    <property type="project" value="TreeGrafter"/>
</dbReference>
<feature type="signal peptide" evidence="8">
    <location>
        <begin position="1"/>
        <end position="18"/>
    </location>
</feature>
<evidence type="ECO:0000259" key="9">
    <source>
        <dbReference type="Pfam" id="PF07156"/>
    </source>
</evidence>
<dbReference type="OrthoDB" id="437369at2759"/>
<evidence type="ECO:0000256" key="1">
    <source>
        <dbReference type="ARBA" id="ARBA00001974"/>
    </source>
</evidence>
<evidence type="ECO:0000256" key="2">
    <source>
        <dbReference type="ARBA" id="ARBA00009967"/>
    </source>
</evidence>